<evidence type="ECO:0000313" key="3">
    <source>
        <dbReference type="EMBL" id="SPP93044.1"/>
    </source>
</evidence>
<keyword evidence="1" id="KW-0175">Coiled coil</keyword>
<dbReference type="AlphaFoldDB" id="A0A2U3PV94"/>
<dbReference type="Pfam" id="PF13304">
    <property type="entry name" value="AAA_21"/>
    <property type="match status" value="1"/>
</dbReference>
<protein>
    <recommendedName>
        <fullName evidence="2">ATPase AAA-type core domain-containing protein</fullName>
    </recommendedName>
</protein>
<organism evidence="3 4">
    <name type="scientific">Bradyrhizobium vignae</name>
    <dbReference type="NCBI Taxonomy" id="1549949"/>
    <lineage>
        <taxon>Bacteria</taxon>
        <taxon>Pseudomonadati</taxon>
        <taxon>Pseudomonadota</taxon>
        <taxon>Alphaproteobacteria</taxon>
        <taxon>Hyphomicrobiales</taxon>
        <taxon>Nitrobacteraceae</taxon>
        <taxon>Bradyrhizobium</taxon>
    </lineage>
</organism>
<gene>
    <name evidence="3" type="ORF">BRAD3257_1938</name>
</gene>
<dbReference type="InterPro" id="IPR003959">
    <property type="entry name" value="ATPase_AAA_core"/>
</dbReference>
<dbReference type="InterPro" id="IPR027417">
    <property type="entry name" value="P-loop_NTPase"/>
</dbReference>
<dbReference type="GO" id="GO:0016887">
    <property type="term" value="F:ATP hydrolysis activity"/>
    <property type="evidence" value="ECO:0007669"/>
    <property type="project" value="InterPro"/>
</dbReference>
<feature type="domain" description="ATPase AAA-type core" evidence="2">
    <location>
        <begin position="3"/>
        <end position="71"/>
    </location>
</feature>
<dbReference type="Proteomes" id="UP000246085">
    <property type="component" value="Chromosome BRAD3257"/>
</dbReference>
<evidence type="ECO:0000259" key="2">
    <source>
        <dbReference type="Pfam" id="PF13304"/>
    </source>
</evidence>
<dbReference type="EMBL" id="LS398110">
    <property type="protein sequence ID" value="SPP93044.1"/>
    <property type="molecule type" value="Genomic_DNA"/>
</dbReference>
<feature type="coiled-coil region" evidence="1">
    <location>
        <begin position="171"/>
        <end position="198"/>
    </location>
</feature>
<accession>A0A2U3PV94</accession>
<dbReference type="GO" id="GO:0005524">
    <property type="term" value="F:ATP binding"/>
    <property type="evidence" value="ECO:0007669"/>
    <property type="project" value="InterPro"/>
</dbReference>
<proteinExistence type="predicted"/>
<dbReference type="Gene3D" id="3.40.50.300">
    <property type="entry name" value="P-loop containing nucleotide triphosphate hydrolases"/>
    <property type="match status" value="1"/>
</dbReference>
<dbReference type="PANTHER" id="PTHR43581:SF2">
    <property type="entry name" value="EXCINUCLEASE ATPASE SUBUNIT"/>
    <property type="match status" value="1"/>
</dbReference>
<reference evidence="3 4" key="1">
    <citation type="submission" date="2018-03" db="EMBL/GenBank/DDBJ databases">
        <authorList>
            <person name="Gully D."/>
        </authorList>
    </citation>
    <scope>NUCLEOTIDE SEQUENCE [LARGE SCALE GENOMIC DNA]</scope>
    <source>
        <strain evidence="3">ORS3257</strain>
    </source>
</reference>
<dbReference type="SUPFAM" id="SSF52540">
    <property type="entry name" value="P-loop containing nucleoside triphosphate hydrolases"/>
    <property type="match status" value="1"/>
</dbReference>
<name>A0A2U3PV94_9BRAD</name>
<dbReference type="KEGG" id="bvz:BRAD3257_1938"/>
<evidence type="ECO:0000256" key="1">
    <source>
        <dbReference type="SAM" id="Coils"/>
    </source>
</evidence>
<dbReference type="InterPro" id="IPR051396">
    <property type="entry name" value="Bact_Antivir_Def_Nuclease"/>
</dbReference>
<evidence type="ECO:0000313" key="4">
    <source>
        <dbReference type="Proteomes" id="UP000246085"/>
    </source>
</evidence>
<sequence length="217" mass="24728">MTIFGLIYSFLREVHPHLPENRVFEAPGIVIVDEVDAHLHPSWQQKILAMLTSTFPNVQYIVSAHSPFIVAGCDQGEVSVLRRQSETGLFQLDPLSQDFLAARAGDIYKQAFEVAEVDRLYLEYSAKAFSSDSLEHEIDALEKLQPRSETQDARLDQLYRELRLVNRARSVRQERLENERSSARIQRLEAEIERLQAVLLEQNAPKQGTKDAPGEQA</sequence>
<dbReference type="PANTHER" id="PTHR43581">
    <property type="entry name" value="ATP/GTP PHOSPHATASE"/>
    <property type="match status" value="1"/>
</dbReference>